<feature type="transmembrane region" description="Helical" evidence="1">
    <location>
        <begin position="119"/>
        <end position="147"/>
    </location>
</feature>
<dbReference type="AlphaFoldDB" id="A0A1S3XSA5"/>
<keyword evidence="1" id="KW-1133">Transmembrane helix</keyword>
<name>A0A1S3XSA5_TOBAC</name>
<dbReference type="OrthoDB" id="1298482at2759"/>
<keyword evidence="1" id="KW-0812">Transmembrane</keyword>
<organism evidence="2">
    <name type="scientific">Nicotiana tabacum</name>
    <name type="common">Common tobacco</name>
    <dbReference type="NCBI Taxonomy" id="4097"/>
    <lineage>
        <taxon>Eukaryota</taxon>
        <taxon>Viridiplantae</taxon>
        <taxon>Streptophyta</taxon>
        <taxon>Embryophyta</taxon>
        <taxon>Tracheophyta</taxon>
        <taxon>Spermatophyta</taxon>
        <taxon>Magnoliopsida</taxon>
        <taxon>eudicotyledons</taxon>
        <taxon>Gunneridae</taxon>
        <taxon>Pentapetalae</taxon>
        <taxon>asterids</taxon>
        <taxon>lamiids</taxon>
        <taxon>Solanales</taxon>
        <taxon>Solanaceae</taxon>
        <taxon>Nicotianoideae</taxon>
        <taxon>Nicotianeae</taxon>
        <taxon>Nicotiana</taxon>
    </lineage>
</organism>
<dbReference type="OMA" id="LKGNHNQ"/>
<dbReference type="KEGG" id="nta:107768233"/>
<keyword evidence="1" id="KW-0472">Membrane</keyword>
<dbReference type="PANTHER" id="PTHR34379">
    <property type="entry name" value="OS07G0553800 PROTEIN"/>
    <property type="match status" value="1"/>
</dbReference>
<dbReference type="RefSeq" id="XP_016442828.1">
    <property type="nucleotide sequence ID" value="XM_016587342.1"/>
</dbReference>
<evidence type="ECO:0000313" key="2">
    <source>
        <dbReference type="RefSeq" id="XP_016442828.1"/>
    </source>
</evidence>
<evidence type="ECO:0000256" key="1">
    <source>
        <dbReference type="SAM" id="Phobius"/>
    </source>
</evidence>
<gene>
    <name evidence="2" type="primary">LOC107768233</name>
</gene>
<accession>A0A1S3XSA5</accession>
<proteinExistence type="predicted"/>
<dbReference type="PANTHER" id="PTHR34379:SF6">
    <property type="entry name" value="PROTEIN 3F"/>
    <property type="match status" value="1"/>
</dbReference>
<dbReference type="PaxDb" id="4097-A0A1S3XSA5"/>
<dbReference type="InterPro" id="IPR040411">
    <property type="entry name" value="At5g23160-like"/>
</dbReference>
<protein>
    <submittedName>
        <fullName evidence="2">Uncharacterized protein</fullName>
    </submittedName>
</protein>
<reference evidence="2" key="1">
    <citation type="submission" date="2025-08" db="UniProtKB">
        <authorList>
            <consortium name="RefSeq"/>
        </authorList>
    </citation>
    <scope>IDENTIFICATION</scope>
</reference>
<sequence length="177" mass="20287">MKSKFFLCFRPIVEDSVIHNHTIDRSSPIITKRCGKNDPLFESRSNYRRNRRDKFHGDHSGNQETLVLKGNHNQQREITSIGNLSKGKQSSRPYSYNHRNTISASAAASDDIKKSSSSVYLIIFALFATIYFGRVYAIVLTSLWLLLFSLVPKSICRILDKFFIVGYRVQKQSYNGS</sequence>